<accession>A0ACB8UN18</accession>
<protein>
    <submittedName>
        <fullName evidence="1">Replication factor A protein 1</fullName>
    </submittedName>
</protein>
<comment type="caution">
    <text evidence="1">The sequence shown here is derived from an EMBL/GenBank/DDBJ whole genome shotgun (WGS) entry which is preliminary data.</text>
</comment>
<dbReference type="EMBL" id="JALBCA010000151">
    <property type="protein sequence ID" value="KAI2382007.1"/>
    <property type="molecule type" value="Genomic_DNA"/>
</dbReference>
<name>A0ACB8UN18_9EURO</name>
<organism evidence="1">
    <name type="scientific">Ophidiomyces ophidiicola</name>
    <dbReference type="NCBI Taxonomy" id="1387563"/>
    <lineage>
        <taxon>Eukaryota</taxon>
        <taxon>Fungi</taxon>
        <taxon>Dikarya</taxon>
        <taxon>Ascomycota</taxon>
        <taxon>Pezizomycotina</taxon>
        <taxon>Eurotiomycetes</taxon>
        <taxon>Eurotiomycetidae</taxon>
        <taxon>Onygenales</taxon>
        <taxon>Onygenaceae</taxon>
        <taxon>Ophidiomyces</taxon>
    </lineage>
</organism>
<evidence type="ECO:0000313" key="1">
    <source>
        <dbReference type="EMBL" id="KAI2382007.1"/>
    </source>
</evidence>
<proteinExistence type="predicted"/>
<sequence>MASHIDIGALSAIFDDSKPKVPNPIVQCLHVKLLAPPSGGNDRYRAVFSDVSNFVQTMLASSLNHVASSGALRRGSFVRLKSFQANSVKGKRILIVLDLDVLEDLGECDRVGEPKALEITSSEAENSASTSISGNGFYGAQRQNPPPQPQQQYHQRTGIPTMAPVHANIYPIEALSPYSHKWTIKARCTSKSAIKTWKNRNGEGKLFNVNLLDDSGEIRATAFKEQCDLLYPLFEEGSVYYISSPCRVQMAKREFSNVNNDYELTFERDTVVEKAEDNEDVPRLRYNFTSIADLQSVEKGTTIDILGVLKTADQVTDIPSKSTGKRYTKRELTLVDDTGYSVRLTIWGTMATSFEEMPASVLAFKGVKVSDFGGRSLSLLSSGSMIADPDIEEAHKLKGWYEAQGKFDQFASHSFSDPASATGSRQDPFKTIAQIRDEQLGMSEKPDYFFLKATVIFVKQDSMCYPACLQEGCNKKVIQLDSGQWLCEHCEKSHTKPEYRYILSTNVADHTGQLWLNCFDDVGRSIIGMTADSLMELKENDDKAASESVLDANCQTWNFKCRAKLDTYQNQQR</sequence>
<reference evidence="1" key="1">
    <citation type="journal article" date="2022" name="bioRxiv">
        <title>Population genetic analysis of Ophidiomyces ophidiicola, the causative agent of snake fungal disease, indicates recent introductions to the USA.</title>
        <authorList>
            <person name="Ladner J.T."/>
            <person name="Palmer J.M."/>
            <person name="Ettinger C.L."/>
            <person name="Stajich J.E."/>
            <person name="Farrell T.M."/>
            <person name="Glorioso B.M."/>
            <person name="Lawson B."/>
            <person name="Price S.J."/>
            <person name="Stengle A.G."/>
            <person name="Grear D.A."/>
            <person name="Lorch J.M."/>
        </authorList>
    </citation>
    <scope>NUCLEOTIDE SEQUENCE</scope>
    <source>
        <strain evidence="1">NWHC 24266-5</strain>
    </source>
</reference>
<gene>
    <name evidence="1" type="primary">RFA1</name>
    <name evidence="1" type="ORF">LOY88_006407</name>
</gene>